<keyword evidence="2" id="KW-0328">Glycosyltransferase</keyword>
<dbReference type="Proteomes" id="UP001177140">
    <property type="component" value="Unassembled WGS sequence"/>
</dbReference>
<gene>
    <name evidence="7" type="ORF">MKW94_028437</name>
</gene>
<feature type="transmembrane region" description="Helical" evidence="5">
    <location>
        <begin position="12"/>
        <end position="32"/>
    </location>
</feature>
<dbReference type="EMBL" id="JAJJMA010091375">
    <property type="protein sequence ID" value="MCL7029538.1"/>
    <property type="molecule type" value="Genomic_DNA"/>
</dbReference>
<evidence type="ECO:0000256" key="5">
    <source>
        <dbReference type="SAM" id="Phobius"/>
    </source>
</evidence>
<sequence>MGNLNKDYQWRISVSMSAAVFLILLPLIYVVLGSNSSLANTRMNKILNWSNGRNNRSLSNEQVIEEVKGDSATNLLVRRLVRGRDQIKLDTIGFSCDLSIHSDVCVSKEPVRIDMRSMTVYLSHKKSLPSMNWTVRPYANKQASETMSFIRKVEILRGIENKPPPPCDVIHNVSAVIFSTGSFSGNVFHEFSEVIIPLFLTTYHFRSQLQFVAVDYEAWWVSKYKHVLKHLSNYNVMDSAKDGKVHCFPGAVMGLKYHDKLACNTSEIPGGYSLKNFRTFLRDSFSLKIKNVMEIEKPVLMIISRKRSRVLLNENEIVALATELGFQVITVAPDQMSNLGVFSHQINSCSVLLGVHGAGLTNEVFLPERALMLQVVPLGLEWASAAYYSDPAKQMGLRYLEYRINPEESSLLEKYGKDHPVITDPASIHKQGYHALRAVYIDGQNVTVNLSRFRGTLVQATKLIRRSTPIK</sequence>
<dbReference type="GO" id="GO:0000139">
    <property type="term" value="C:Golgi membrane"/>
    <property type="evidence" value="ECO:0007669"/>
    <property type="project" value="UniProtKB-SubCell"/>
</dbReference>
<evidence type="ECO:0000256" key="3">
    <source>
        <dbReference type="ARBA" id="ARBA00022679"/>
    </source>
</evidence>
<accession>A0AA41V9H7</accession>
<keyword evidence="5" id="KW-0472">Membrane</keyword>
<name>A0AA41V9H7_PAPNU</name>
<dbReference type="InterPro" id="IPR007657">
    <property type="entry name" value="Glycosyltransferase_61"/>
</dbReference>
<dbReference type="InterPro" id="IPR049625">
    <property type="entry name" value="Glyco_transf_61_cat"/>
</dbReference>
<dbReference type="AlphaFoldDB" id="A0AA41V9H7"/>
<keyword evidence="5" id="KW-0812">Transmembrane</keyword>
<dbReference type="PANTHER" id="PTHR20961">
    <property type="entry name" value="GLYCOSYLTRANSFERASE"/>
    <property type="match status" value="1"/>
</dbReference>
<reference evidence="7" key="1">
    <citation type="submission" date="2022-03" db="EMBL/GenBank/DDBJ databases">
        <title>A functionally conserved STORR gene fusion in Papaver species that diverged 16.8 million years ago.</title>
        <authorList>
            <person name="Catania T."/>
        </authorList>
    </citation>
    <scope>NUCLEOTIDE SEQUENCE</scope>
    <source>
        <strain evidence="7">S-191538</strain>
    </source>
</reference>
<evidence type="ECO:0000256" key="1">
    <source>
        <dbReference type="ARBA" id="ARBA00004323"/>
    </source>
</evidence>
<keyword evidence="8" id="KW-1185">Reference proteome</keyword>
<evidence type="ECO:0000259" key="6">
    <source>
        <dbReference type="Pfam" id="PF04577"/>
    </source>
</evidence>
<protein>
    <recommendedName>
        <fullName evidence="6">Glycosyltransferase 61 catalytic domain-containing protein</fullName>
    </recommendedName>
</protein>
<feature type="domain" description="Glycosyltransferase 61 catalytic" evidence="6">
    <location>
        <begin position="259"/>
        <end position="371"/>
    </location>
</feature>
<keyword evidence="5" id="KW-1133">Transmembrane helix</keyword>
<dbReference type="PANTHER" id="PTHR20961:SF108">
    <property type="entry name" value="GLYCOSYLTRANSFERASE"/>
    <property type="match status" value="1"/>
</dbReference>
<evidence type="ECO:0000313" key="7">
    <source>
        <dbReference type="EMBL" id="MCL7029538.1"/>
    </source>
</evidence>
<keyword evidence="4" id="KW-0325">Glycoprotein</keyword>
<dbReference type="GO" id="GO:0016763">
    <property type="term" value="F:pentosyltransferase activity"/>
    <property type="evidence" value="ECO:0007669"/>
    <property type="project" value="UniProtKB-ARBA"/>
</dbReference>
<evidence type="ECO:0000313" key="8">
    <source>
        <dbReference type="Proteomes" id="UP001177140"/>
    </source>
</evidence>
<evidence type="ECO:0000256" key="2">
    <source>
        <dbReference type="ARBA" id="ARBA00022676"/>
    </source>
</evidence>
<proteinExistence type="predicted"/>
<keyword evidence="3" id="KW-0808">Transferase</keyword>
<organism evidence="7 8">
    <name type="scientific">Papaver nudicaule</name>
    <name type="common">Iceland poppy</name>
    <dbReference type="NCBI Taxonomy" id="74823"/>
    <lineage>
        <taxon>Eukaryota</taxon>
        <taxon>Viridiplantae</taxon>
        <taxon>Streptophyta</taxon>
        <taxon>Embryophyta</taxon>
        <taxon>Tracheophyta</taxon>
        <taxon>Spermatophyta</taxon>
        <taxon>Magnoliopsida</taxon>
        <taxon>Ranunculales</taxon>
        <taxon>Papaveraceae</taxon>
        <taxon>Papaveroideae</taxon>
        <taxon>Papaver</taxon>
    </lineage>
</organism>
<evidence type="ECO:0000256" key="4">
    <source>
        <dbReference type="ARBA" id="ARBA00023180"/>
    </source>
</evidence>
<dbReference type="Pfam" id="PF04577">
    <property type="entry name" value="Glyco_transf_61"/>
    <property type="match status" value="1"/>
</dbReference>
<comment type="subcellular location">
    <subcellularLocation>
        <location evidence="1">Golgi apparatus membrane</location>
        <topology evidence="1">Single-pass type II membrane protein</topology>
    </subcellularLocation>
</comment>
<comment type="caution">
    <text evidence="7">The sequence shown here is derived from an EMBL/GenBank/DDBJ whole genome shotgun (WGS) entry which is preliminary data.</text>
</comment>